<reference evidence="7 8" key="1">
    <citation type="submission" date="2018-10" db="EMBL/GenBank/DDBJ databases">
        <title>Genomic Encyclopedia of Archaeal and Bacterial Type Strains, Phase II (KMG-II): from individual species to whole genera.</title>
        <authorList>
            <person name="Goeker M."/>
        </authorList>
    </citation>
    <scope>NUCLEOTIDE SEQUENCE [LARGE SCALE GENOMIC DNA]</scope>
    <source>
        <strain evidence="7 8">VM1</strain>
    </source>
</reference>
<organism evidence="7 8">
    <name type="scientific">Hydrogenothermus marinus</name>
    <dbReference type="NCBI Taxonomy" id="133270"/>
    <lineage>
        <taxon>Bacteria</taxon>
        <taxon>Pseudomonadati</taxon>
        <taxon>Aquificota</taxon>
        <taxon>Aquificia</taxon>
        <taxon>Aquificales</taxon>
        <taxon>Hydrogenothermaceae</taxon>
        <taxon>Hydrogenothermus</taxon>
    </lineage>
</organism>
<keyword evidence="2 5" id="KW-0812">Transmembrane</keyword>
<keyword evidence="8" id="KW-1185">Reference proteome</keyword>
<dbReference type="Pfam" id="PF07690">
    <property type="entry name" value="MFS_1"/>
    <property type="match status" value="1"/>
</dbReference>
<dbReference type="GO" id="GO:0012505">
    <property type="term" value="C:endomembrane system"/>
    <property type="evidence" value="ECO:0007669"/>
    <property type="project" value="UniProtKB-SubCell"/>
</dbReference>
<dbReference type="Proteomes" id="UP000280842">
    <property type="component" value="Unassembled WGS sequence"/>
</dbReference>
<dbReference type="InterPro" id="IPR050495">
    <property type="entry name" value="ATG22/LtaA_families"/>
</dbReference>
<evidence type="ECO:0000256" key="2">
    <source>
        <dbReference type="ARBA" id="ARBA00022692"/>
    </source>
</evidence>
<feature type="transmembrane region" description="Helical" evidence="5">
    <location>
        <begin position="127"/>
        <end position="148"/>
    </location>
</feature>
<feature type="transmembrane region" description="Helical" evidence="5">
    <location>
        <begin position="41"/>
        <end position="61"/>
    </location>
</feature>
<feature type="domain" description="Major facilitator superfamily (MFS) profile" evidence="6">
    <location>
        <begin position="201"/>
        <end position="385"/>
    </location>
</feature>
<feature type="transmembrane region" description="Helical" evidence="5">
    <location>
        <begin position="160"/>
        <end position="179"/>
    </location>
</feature>
<dbReference type="AlphaFoldDB" id="A0A3M0BFP3"/>
<dbReference type="SUPFAM" id="SSF103473">
    <property type="entry name" value="MFS general substrate transporter"/>
    <property type="match status" value="1"/>
</dbReference>
<evidence type="ECO:0000256" key="4">
    <source>
        <dbReference type="ARBA" id="ARBA00023136"/>
    </source>
</evidence>
<feature type="transmembrane region" description="Helical" evidence="5">
    <location>
        <begin position="355"/>
        <end position="376"/>
    </location>
</feature>
<dbReference type="PANTHER" id="PTHR23519:SF1">
    <property type="entry name" value="AUTOPHAGY-RELATED PROTEIN 22"/>
    <property type="match status" value="1"/>
</dbReference>
<evidence type="ECO:0000256" key="3">
    <source>
        <dbReference type="ARBA" id="ARBA00022989"/>
    </source>
</evidence>
<feature type="transmembrane region" description="Helical" evidence="5">
    <location>
        <begin position="326"/>
        <end position="349"/>
    </location>
</feature>
<evidence type="ECO:0000313" key="7">
    <source>
        <dbReference type="EMBL" id="RMA96130.1"/>
    </source>
</evidence>
<feature type="transmembrane region" description="Helical" evidence="5">
    <location>
        <begin position="96"/>
        <end position="115"/>
    </location>
</feature>
<comment type="caution">
    <text evidence="7">The sequence shown here is derived from an EMBL/GenBank/DDBJ whole genome shotgun (WGS) entry which is preliminary data.</text>
</comment>
<sequence>MNKNILSWALFDFAETIFSANIISVFFPLIIVSYFGGKSYHYSFTYSLSIVFAIFIGLILGKFADKHGLKLKIFKISILAIFSLLVALSFANNLIYALFIFFILNISYQTALIFYNSILNNLSKKNNISFISGLGVGIGYIGGILALVITNLTQKEPHNILMFTAIIFAIFSFPSLFLLKMDIPKLNMNFSLKSLLKDKTFLLFIISIFFLTDAIHGVIIFMSLYLHKVFAFETGQVISVIALAGIFAVISAPFIGKLCDYIFNPIKSLKYIILFWFFGFLALIISNKYLIYIIGAIFGILIASSWTLLRVILIKISPSEQLSSRFAIFSASSKFASILSPLIWGIITYTFNDSIFSYKLSVLVLSVFPLIGFFIYNKFLENLGT</sequence>
<keyword evidence="3 5" id="KW-1133">Transmembrane helix</keyword>
<evidence type="ECO:0000256" key="5">
    <source>
        <dbReference type="SAM" id="Phobius"/>
    </source>
</evidence>
<accession>A0A3M0BFP3</accession>
<dbReference type="InterPro" id="IPR036259">
    <property type="entry name" value="MFS_trans_sf"/>
</dbReference>
<feature type="transmembrane region" description="Helical" evidence="5">
    <location>
        <begin position="73"/>
        <end position="90"/>
    </location>
</feature>
<feature type="transmembrane region" description="Helical" evidence="5">
    <location>
        <begin position="237"/>
        <end position="256"/>
    </location>
</feature>
<dbReference type="InterPro" id="IPR020846">
    <property type="entry name" value="MFS_dom"/>
</dbReference>
<dbReference type="InterPro" id="IPR011701">
    <property type="entry name" value="MFS"/>
</dbReference>
<dbReference type="PROSITE" id="PS50850">
    <property type="entry name" value="MFS"/>
    <property type="match status" value="1"/>
</dbReference>
<keyword evidence="4 5" id="KW-0472">Membrane</keyword>
<dbReference type="Gene3D" id="1.20.1250.20">
    <property type="entry name" value="MFS general substrate transporter like domains"/>
    <property type="match status" value="2"/>
</dbReference>
<feature type="transmembrane region" description="Helical" evidence="5">
    <location>
        <begin position="200"/>
        <end position="225"/>
    </location>
</feature>
<name>A0A3M0BFP3_9AQUI</name>
<evidence type="ECO:0000259" key="6">
    <source>
        <dbReference type="PROSITE" id="PS50850"/>
    </source>
</evidence>
<gene>
    <name evidence="7" type="ORF">CLV39_1142</name>
</gene>
<evidence type="ECO:0000256" key="1">
    <source>
        <dbReference type="ARBA" id="ARBA00004127"/>
    </source>
</evidence>
<protein>
    <submittedName>
        <fullName evidence="7">UMF1 family MFS transporter</fullName>
    </submittedName>
</protein>
<feature type="transmembrane region" description="Helical" evidence="5">
    <location>
        <begin position="268"/>
        <end position="285"/>
    </location>
</feature>
<comment type="subcellular location">
    <subcellularLocation>
        <location evidence="1">Endomembrane system</location>
        <topology evidence="1">Multi-pass membrane protein</topology>
    </subcellularLocation>
</comment>
<feature type="transmembrane region" description="Helical" evidence="5">
    <location>
        <begin position="12"/>
        <end position="35"/>
    </location>
</feature>
<dbReference type="GO" id="GO:0022857">
    <property type="term" value="F:transmembrane transporter activity"/>
    <property type="evidence" value="ECO:0007669"/>
    <property type="project" value="InterPro"/>
</dbReference>
<proteinExistence type="predicted"/>
<dbReference type="RefSeq" id="WP_170145611.1">
    <property type="nucleotide sequence ID" value="NZ_REFO01000012.1"/>
</dbReference>
<evidence type="ECO:0000313" key="8">
    <source>
        <dbReference type="Proteomes" id="UP000280842"/>
    </source>
</evidence>
<dbReference type="PANTHER" id="PTHR23519">
    <property type="entry name" value="AUTOPHAGY-RELATED PROTEIN 22"/>
    <property type="match status" value="1"/>
</dbReference>
<feature type="transmembrane region" description="Helical" evidence="5">
    <location>
        <begin position="291"/>
        <end position="314"/>
    </location>
</feature>
<dbReference type="EMBL" id="REFO01000012">
    <property type="protein sequence ID" value="RMA96130.1"/>
    <property type="molecule type" value="Genomic_DNA"/>
</dbReference>